<dbReference type="EMBL" id="QJKJ01004278">
    <property type="protein sequence ID" value="RDX94805.1"/>
    <property type="molecule type" value="Genomic_DNA"/>
</dbReference>
<gene>
    <name evidence="1" type="ORF">CR513_22766</name>
</gene>
<keyword evidence="2" id="KW-1185">Reference proteome</keyword>
<feature type="non-terminal residue" evidence="1">
    <location>
        <position position="1"/>
    </location>
</feature>
<dbReference type="OrthoDB" id="1305902at2759"/>
<reference evidence="1" key="1">
    <citation type="submission" date="2018-05" db="EMBL/GenBank/DDBJ databases">
        <title>Draft genome of Mucuna pruriens seed.</title>
        <authorList>
            <person name="Nnadi N.E."/>
            <person name="Vos R."/>
            <person name="Hasami M.H."/>
            <person name="Devisetty U.K."/>
            <person name="Aguiy J.C."/>
        </authorList>
    </citation>
    <scope>NUCLEOTIDE SEQUENCE [LARGE SCALE GENOMIC DNA]</scope>
    <source>
        <strain evidence="1">JCA_2017</strain>
    </source>
</reference>
<name>A0A371GW84_MUCPR</name>
<evidence type="ECO:0000313" key="2">
    <source>
        <dbReference type="Proteomes" id="UP000257109"/>
    </source>
</evidence>
<proteinExistence type="predicted"/>
<dbReference type="AlphaFoldDB" id="A0A371GW84"/>
<comment type="caution">
    <text evidence="1">The sequence shown here is derived from an EMBL/GenBank/DDBJ whole genome shotgun (WGS) entry which is preliminary data.</text>
</comment>
<accession>A0A371GW84</accession>
<organism evidence="1 2">
    <name type="scientific">Mucuna pruriens</name>
    <name type="common">Velvet bean</name>
    <name type="synonym">Dolichos pruriens</name>
    <dbReference type="NCBI Taxonomy" id="157652"/>
    <lineage>
        <taxon>Eukaryota</taxon>
        <taxon>Viridiplantae</taxon>
        <taxon>Streptophyta</taxon>
        <taxon>Embryophyta</taxon>
        <taxon>Tracheophyta</taxon>
        <taxon>Spermatophyta</taxon>
        <taxon>Magnoliopsida</taxon>
        <taxon>eudicotyledons</taxon>
        <taxon>Gunneridae</taxon>
        <taxon>Pentapetalae</taxon>
        <taxon>rosids</taxon>
        <taxon>fabids</taxon>
        <taxon>Fabales</taxon>
        <taxon>Fabaceae</taxon>
        <taxon>Papilionoideae</taxon>
        <taxon>50 kb inversion clade</taxon>
        <taxon>NPAAA clade</taxon>
        <taxon>indigoferoid/millettioid clade</taxon>
        <taxon>Phaseoleae</taxon>
        <taxon>Mucuna</taxon>
    </lineage>
</organism>
<evidence type="ECO:0000313" key="1">
    <source>
        <dbReference type="EMBL" id="RDX94805.1"/>
    </source>
</evidence>
<sequence>SSTDPLHDLDPEIEITLRRLRKARKIVVNNNNNINFVSSSDNSSPMENNDRTLKELATPDMVYQLWCIQYPQLEPSQTYELKSGLIHLRRSLKALKGIPCGLLHNEATRDTEGLYQNEGISIFLGYSCKGLAVSATSSLQHLGRHETHRPLGRIYVGQGNILERLYMNTRKDSTSYVPHVYIIKSYFYEGLTMMDRSMIDAASGGALMNGQDTNNN</sequence>
<feature type="non-terminal residue" evidence="1">
    <location>
        <position position="216"/>
    </location>
</feature>
<protein>
    <submittedName>
        <fullName evidence="1">Uncharacterized protein</fullName>
    </submittedName>
</protein>
<dbReference type="Proteomes" id="UP000257109">
    <property type="component" value="Unassembled WGS sequence"/>
</dbReference>